<feature type="region of interest" description="Disordered" evidence="2">
    <location>
        <begin position="448"/>
        <end position="468"/>
    </location>
</feature>
<dbReference type="Pfam" id="PF12484">
    <property type="entry name" value="PPE-SVP"/>
    <property type="match status" value="1"/>
</dbReference>
<accession>A0ABX3SQF9</accession>
<dbReference type="InterPro" id="IPR038332">
    <property type="entry name" value="PPE_sf"/>
</dbReference>
<sequence>MDYGSLPPEINSTRMYTGPGSGSMLAASAAWDGLAAELRSIAASYSSEISRLTTAWLGPSSASMAAAAAPYAVWLTATAVQAEQTANQARAAAAAYETAFAATVPPPVVAANRAELASLISTNTFGQNTAAIAATEAQYARMWAQDSAAMYGYAAQAASASALTPFGLPSQNTDPAGTAGQSAAVAQAAGTSAGANMQSVLSQLTFATPSVLQSLAAPAAADPPSPLSSLTSFLSSLSSSPLATVAGDVELIPKGILPANDVLISTIMGLVIGARGLSDVAVGASGGATSSLAAGLGSGALGSAGLVGAGPAVSASIGQAGLVGGLAVPPSWAAATPAVRTVAAVLSGASEGAIPAAAVSQGTFFSALAVAGMAGAAVGAAVPGAISGVGAKSRDASAKDRTDLKDSDYPENLQRVVADMAENPDSVQHWHTDPDHLDDLLAKLRKQPGTHAVHVKNGKPEMTTLQES</sequence>
<dbReference type="InterPro" id="IPR000030">
    <property type="entry name" value="PPE_dom"/>
</dbReference>
<dbReference type="SUPFAM" id="SSF140459">
    <property type="entry name" value="PE/PPE dimer-like"/>
    <property type="match status" value="1"/>
</dbReference>
<evidence type="ECO:0000256" key="1">
    <source>
        <dbReference type="ARBA" id="ARBA00010652"/>
    </source>
</evidence>
<feature type="domain" description="PPE" evidence="3">
    <location>
        <begin position="2"/>
        <end position="163"/>
    </location>
</feature>
<keyword evidence="6" id="KW-1185">Reference proteome</keyword>
<dbReference type="InterPro" id="IPR022171">
    <property type="entry name" value="PPE_C"/>
</dbReference>
<comment type="similarity">
    <text evidence="1">Belongs to the mycobacterial PPE family.</text>
</comment>
<reference evidence="5 6" key="1">
    <citation type="submission" date="2017-02" db="EMBL/GenBank/DDBJ databases">
        <title>The new phylogeny of genus Mycobacterium.</title>
        <authorList>
            <person name="Tortoli E."/>
            <person name="Trovato A."/>
            <person name="Cirillo D.M."/>
        </authorList>
    </citation>
    <scope>NUCLEOTIDE SEQUENCE [LARGE SCALE GENOMIC DNA]</scope>
    <source>
        <strain evidence="5 6">IP1130001</strain>
    </source>
</reference>
<dbReference type="PANTHER" id="PTHR46766:SF1">
    <property type="entry name" value="GLUTAMINE-RICH PROTEIN 2"/>
    <property type="match status" value="1"/>
</dbReference>
<comment type="caution">
    <text evidence="5">The sequence shown here is derived from an EMBL/GenBank/DDBJ whole genome shotgun (WGS) entry which is preliminary data.</text>
</comment>
<dbReference type="PANTHER" id="PTHR46766">
    <property type="entry name" value="GLUTAMINE-RICH PROTEIN 2"/>
    <property type="match status" value="1"/>
</dbReference>
<evidence type="ECO:0000256" key="2">
    <source>
        <dbReference type="SAM" id="MobiDB-lite"/>
    </source>
</evidence>
<dbReference type="Gene3D" id="1.20.1260.20">
    <property type="entry name" value="PPE superfamily"/>
    <property type="match status" value="1"/>
</dbReference>
<evidence type="ECO:0000259" key="4">
    <source>
        <dbReference type="Pfam" id="PF12484"/>
    </source>
</evidence>
<evidence type="ECO:0000259" key="3">
    <source>
        <dbReference type="Pfam" id="PF00823"/>
    </source>
</evidence>
<evidence type="ECO:0000313" key="5">
    <source>
        <dbReference type="EMBL" id="ORA81461.1"/>
    </source>
</evidence>
<feature type="compositionally biased region" description="Basic residues" evidence="2">
    <location>
        <begin position="448"/>
        <end position="457"/>
    </location>
</feature>
<dbReference type="Pfam" id="PF00823">
    <property type="entry name" value="PPE"/>
    <property type="match status" value="1"/>
</dbReference>
<evidence type="ECO:0000313" key="6">
    <source>
        <dbReference type="Proteomes" id="UP000243140"/>
    </source>
</evidence>
<dbReference type="EMBL" id="MVHV01000013">
    <property type="protein sequence ID" value="ORA81461.1"/>
    <property type="molecule type" value="Genomic_DNA"/>
</dbReference>
<organism evidence="5 6">
    <name type="scientific">Mycobacterium malmoense</name>
    <dbReference type="NCBI Taxonomy" id="1780"/>
    <lineage>
        <taxon>Bacteria</taxon>
        <taxon>Bacillati</taxon>
        <taxon>Actinomycetota</taxon>
        <taxon>Actinomycetes</taxon>
        <taxon>Mycobacteriales</taxon>
        <taxon>Mycobacteriaceae</taxon>
        <taxon>Mycobacterium</taxon>
    </lineage>
</organism>
<feature type="domain" description="PPE family C-terminal" evidence="4">
    <location>
        <begin position="314"/>
        <end position="383"/>
    </location>
</feature>
<name>A0ABX3SQF9_MYCMA</name>
<gene>
    <name evidence="5" type="ORF">BST29_14410</name>
</gene>
<proteinExistence type="inferred from homology"/>
<protein>
    <recommendedName>
        <fullName evidence="7">PPE family protein</fullName>
    </recommendedName>
</protein>
<dbReference type="RefSeq" id="WP_071510147.1">
    <property type="nucleotide sequence ID" value="NZ_CP060015.1"/>
</dbReference>
<evidence type="ECO:0008006" key="7">
    <source>
        <dbReference type="Google" id="ProtNLM"/>
    </source>
</evidence>
<dbReference type="Proteomes" id="UP000243140">
    <property type="component" value="Unassembled WGS sequence"/>
</dbReference>